<evidence type="ECO:0000313" key="1">
    <source>
        <dbReference type="EMBL" id="KOO33613.1"/>
    </source>
</evidence>
<sequence>MRAARDVQARNAFVDQHRDRLESALSGAINALADARPEGLLTYLGRWLLEQGAKQGEITPQPANAHPDAAASLGLFSPTTAIINGKPVYMHATKPNIMLRSMPNGDWCIGMKSELEAQSEVPEALRPLREKAATALGPIKPAAATEGAEHDAAHGVDHAAKLPEALRTFKPLAEAPTIKAACALLHDLELNVARAPDSEDAVDALGAQLVVVDQVMATEIQKRTEGVSDEAAKAMVEACEKAITAGNKDFQRVYDNVYNVIKSGDADGMAKYKAAVVAHDAAIEKPAVAEQRDEAGVAAVLFADAARVKPSFDVVVRELKAATGAGLELAVLSAE</sequence>
<reference evidence="2" key="1">
    <citation type="journal article" date="2015" name="PLoS Genet.">
        <title>Genome Sequence and Transcriptome Analyses of Chrysochromulina tobin: Metabolic Tools for Enhanced Algal Fitness in the Prominent Order Prymnesiales (Haptophyceae).</title>
        <authorList>
            <person name="Hovde B.T."/>
            <person name="Deodato C.R."/>
            <person name="Hunsperger H.M."/>
            <person name="Ryken S.A."/>
            <person name="Yost W."/>
            <person name="Jha R.K."/>
            <person name="Patterson J."/>
            <person name="Monnat R.J. Jr."/>
            <person name="Barlow S.B."/>
            <person name="Starkenburg S.R."/>
            <person name="Cattolico R.A."/>
        </authorList>
    </citation>
    <scope>NUCLEOTIDE SEQUENCE</scope>
    <source>
        <strain evidence="2">CCMP291</strain>
    </source>
</reference>
<proteinExistence type="predicted"/>
<evidence type="ECO:0000313" key="2">
    <source>
        <dbReference type="Proteomes" id="UP000037460"/>
    </source>
</evidence>
<dbReference type="EMBL" id="JWZX01001472">
    <property type="protein sequence ID" value="KOO33613.1"/>
    <property type="molecule type" value="Genomic_DNA"/>
</dbReference>
<dbReference type="Proteomes" id="UP000037460">
    <property type="component" value="Unassembled WGS sequence"/>
</dbReference>
<dbReference type="AlphaFoldDB" id="A0A0M0K5F4"/>
<comment type="caution">
    <text evidence="1">The sequence shown here is derived from an EMBL/GenBank/DDBJ whole genome shotgun (WGS) entry which is preliminary data.</text>
</comment>
<feature type="non-terminal residue" evidence="1">
    <location>
        <position position="335"/>
    </location>
</feature>
<organism evidence="1 2">
    <name type="scientific">Chrysochromulina tobinii</name>
    <dbReference type="NCBI Taxonomy" id="1460289"/>
    <lineage>
        <taxon>Eukaryota</taxon>
        <taxon>Haptista</taxon>
        <taxon>Haptophyta</taxon>
        <taxon>Prymnesiophyceae</taxon>
        <taxon>Prymnesiales</taxon>
        <taxon>Chrysochromulinaceae</taxon>
        <taxon>Chrysochromulina</taxon>
    </lineage>
</organism>
<protein>
    <submittedName>
        <fullName evidence="1">Uncharacterized protein</fullName>
    </submittedName>
</protein>
<accession>A0A0M0K5F4</accession>
<gene>
    <name evidence="1" type="ORF">Ctob_013816</name>
</gene>
<keyword evidence="2" id="KW-1185">Reference proteome</keyword>
<name>A0A0M0K5F4_9EUKA</name>